<keyword evidence="4" id="KW-0274">FAD</keyword>
<gene>
    <name evidence="8" type="ORF">VC83_08092</name>
</gene>
<dbReference type="GeneID" id="36291135"/>
<protein>
    <recommendedName>
        <fullName evidence="7">FAD-binding PCMH-type domain-containing protein</fullName>
    </recommendedName>
</protein>
<comment type="similarity">
    <text evidence="2">Belongs to the oxygen-dependent FAD-linked oxidoreductase family.</text>
</comment>
<dbReference type="GO" id="GO:0016491">
    <property type="term" value="F:oxidoreductase activity"/>
    <property type="evidence" value="ECO:0007669"/>
    <property type="project" value="UniProtKB-KW"/>
</dbReference>
<dbReference type="PANTHER" id="PTHR42973:SF39">
    <property type="entry name" value="FAD-BINDING PCMH-TYPE DOMAIN-CONTAINING PROTEIN"/>
    <property type="match status" value="1"/>
</dbReference>
<feature type="chain" id="PRO_5008056351" description="FAD-binding PCMH-type domain-containing protein" evidence="6">
    <location>
        <begin position="21"/>
        <end position="500"/>
    </location>
</feature>
<dbReference type="InterPro" id="IPR016166">
    <property type="entry name" value="FAD-bd_PCMH"/>
</dbReference>
<reference evidence="8" key="1">
    <citation type="submission" date="2016-03" db="EMBL/GenBank/DDBJ databases">
        <title>Updated assembly of Pseudogymnoascus destructans, the fungus causing white-nose syndrome of bats.</title>
        <authorList>
            <person name="Palmer J.M."/>
            <person name="Drees K.P."/>
            <person name="Foster J.T."/>
            <person name="Lindner D.L."/>
        </authorList>
    </citation>
    <scope>NUCLEOTIDE SEQUENCE [LARGE SCALE GENOMIC DNA]</scope>
    <source>
        <strain evidence="8">20631-21</strain>
    </source>
</reference>
<dbReference type="EMBL" id="KV441406">
    <property type="protein sequence ID" value="OAF55882.1"/>
    <property type="molecule type" value="Genomic_DNA"/>
</dbReference>
<dbReference type="eggNOG" id="ENOG502SNP1">
    <property type="taxonomic scope" value="Eukaryota"/>
</dbReference>
<dbReference type="OrthoDB" id="415825at2759"/>
<dbReference type="Gene3D" id="3.30.465.10">
    <property type="match status" value="1"/>
</dbReference>
<dbReference type="AlphaFoldDB" id="A0A177A338"/>
<dbReference type="PANTHER" id="PTHR42973">
    <property type="entry name" value="BINDING OXIDOREDUCTASE, PUTATIVE (AFU_ORTHOLOGUE AFUA_1G17690)-RELATED"/>
    <property type="match status" value="1"/>
</dbReference>
<evidence type="ECO:0000256" key="6">
    <source>
        <dbReference type="SAM" id="SignalP"/>
    </source>
</evidence>
<evidence type="ECO:0000256" key="2">
    <source>
        <dbReference type="ARBA" id="ARBA00005466"/>
    </source>
</evidence>
<comment type="cofactor">
    <cofactor evidence="1">
        <name>FAD</name>
        <dbReference type="ChEBI" id="CHEBI:57692"/>
    </cofactor>
</comment>
<keyword evidence="6" id="KW-0732">Signal</keyword>
<dbReference type="InterPro" id="IPR050416">
    <property type="entry name" value="FAD-linked_Oxidoreductase"/>
</dbReference>
<evidence type="ECO:0000256" key="3">
    <source>
        <dbReference type="ARBA" id="ARBA00022630"/>
    </source>
</evidence>
<dbReference type="InterPro" id="IPR036318">
    <property type="entry name" value="FAD-bd_PCMH-like_sf"/>
</dbReference>
<keyword evidence="3" id="KW-0285">Flavoprotein</keyword>
<evidence type="ECO:0000256" key="5">
    <source>
        <dbReference type="ARBA" id="ARBA00023002"/>
    </source>
</evidence>
<dbReference type="SUPFAM" id="SSF56176">
    <property type="entry name" value="FAD-binding/transporter-associated domain-like"/>
    <property type="match status" value="1"/>
</dbReference>
<evidence type="ECO:0000256" key="1">
    <source>
        <dbReference type="ARBA" id="ARBA00001974"/>
    </source>
</evidence>
<evidence type="ECO:0000259" key="7">
    <source>
        <dbReference type="PROSITE" id="PS51387"/>
    </source>
</evidence>
<organism evidence="8">
    <name type="scientific">Pseudogymnoascus destructans</name>
    <dbReference type="NCBI Taxonomy" id="655981"/>
    <lineage>
        <taxon>Eukaryota</taxon>
        <taxon>Fungi</taxon>
        <taxon>Dikarya</taxon>
        <taxon>Ascomycota</taxon>
        <taxon>Pezizomycotina</taxon>
        <taxon>Leotiomycetes</taxon>
        <taxon>Thelebolales</taxon>
        <taxon>Thelebolaceae</taxon>
        <taxon>Pseudogymnoascus</taxon>
    </lineage>
</organism>
<dbReference type="Proteomes" id="UP000077154">
    <property type="component" value="Unassembled WGS sequence"/>
</dbReference>
<feature type="signal peptide" evidence="6">
    <location>
        <begin position="1"/>
        <end position="20"/>
    </location>
</feature>
<dbReference type="GO" id="GO:0071949">
    <property type="term" value="F:FAD binding"/>
    <property type="evidence" value="ECO:0007669"/>
    <property type="project" value="InterPro"/>
</dbReference>
<dbReference type="Pfam" id="PF01565">
    <property type="entry name" value="FAD_binding_4"/>
    <property type="match status" value="1"/>
</dbReference>
<dbReference type="InterPro" id="IPR016169">
    <property type="entry name" value="FAD-bd_PCMH_sub2"/>
</dbReference>
<dbReference type="Gene3D" id="3.40.462.20">
    <property type="match status" value="1"/>
</dbReference>
<proteinExistence type="inferred from homology"/>
<dbReference type="InterPro" id="IPR006094">
    <property type="entry name" value="Oxid_FAD_bind_N"/>
</dbReference>
<name>A0A177A338_9PEZI</name>
<dbReference type="RefSeq" id="XP_024321181.1">
    <property type="nucleotide sequence ID" value="XM_024471653.1"/>
</dbReference>
<sequence length="500" mass="54404">MLFMSRSIVCLCCNLSLVLFVIFSSRLVTRPRTEIAMGSNTPFACPVVLPDPRVPIGETLARWSYSNVDRPALHVTPDDEGHIIQALEYGHERRLTVVVAGGGNAAFVPITKDTLYLSLDKFDRLELNEGSQTVTFGGGVRAGRVLTYLAELGFYTVLPSSNAVGMAGFVLGGGGHHFIGLHGLTVDNVESFRIITADGRALNLDSTAAGEERSLFKVLNGAGLGYGVVVSITMKVYPLSGLGMENIQFVTRRLIFPASEIRAAAEALVSFDHLDPKLIVALACGNAPPGTPSPGTPFVVLDATYCGSKQEAERETAVLFEERLVEKASIAVTVCEPYVNLNDATPNTTGGYRDINVAALNAISAGAVEEAFHLWLAFTSANEDANRTMLAFSRFDTSFSEKARQPGEFIGTRDRGTACIAMTCYTKPDLRDKAEAFAAAFKAIVRRGNVKSVPRTVLNNMRPHTKLGEIFDQEAILELRRVKSLWDPQNLFWSPWFRDT</sequence>
<evidence type="ECO:0000313" key="8">
    <source>
        <dbReference type="EMBL" id="OAF55882.1"/>
    </source>
</evidence>
<keyword evidence="5" id="KW-0560">Oxidoreductase</keyword>
<dbReference type="PROSITE" id="PS51387">
    <property type="entry name" value="FAD_PCMH"/>
    <property type="match status" value="1"/>
</dbReference>
<feature type="domain" description="FAD-binding PCMH-type" evidence="7">
    <location>
        <begin position="67"/>
        <end position="239"/>
    </location>
</feature>
<accession>A0A177A338</accession>
<evidence type="ECO:0000256" key="4">
    <source>
        <dbReference type="ARBA" id="ARBA00022827"/>
    </source>
</evidence>
<dbReference type="VEuPathDB" id="FungiDB:GMDG_06680"/>